<dbReference type="InterPro" id="IPR020894">
    <property type="entry name" value="Cadherin_CS"/>
</dbReference>
<feature type="domain" description="Cadherin" evidence="12">
    <location>
        <begin position="453"/>
        <end position="557"/>
    </location>
</feature>
<evidence type="ECO:0000256" key="7">
    <source>
        <dbReference type="ARBA" id="ARBA00022889"/>
    </source>
</evidence>
<feature type="domain" description="Cadherin" evidence="12">
    <location>
        <begin position="213"/>
        <end position="324"/>
    </location>
</feature>
<evidence type="ECO:0000256" key="8">
    <source>
        <dbReference type="ARBA" id="ARBA00022989"/>
    </source>
</evidence>
<dbReference type="SUPFAM" id="SSF49313">
    <property type="entry name" value="Cadherin-like"/>
    <property type="match status" value="8"/>
</dbReference>
<evidence type="ECO:0000256" key="3">
    <source>
        <dbReference type="ARBA" id="ARBA00022692"/>
    </source>
</evidence>
<evidence type="ECO:0000256" key="4">
    <source>
        <dbReference type="ARBA" id="ARBA00022729"/>
    </source>
</evidence>
<evidence type="ECO:0000313" key="14">
    <source>
        <dbReference type="Proteomes" id="UP000694569"/>
    </source>
</evidence>
<evidence type="ECO:0000256" key="6">
    <source>
        <dbReference type="ARBA" id="ARBA00022837"/>
    </source>
</evidence>
<organism evidence="13 14">
    <name type="scientific">Leptobrachium leishanense</name>
    <name type="common">Leishan spiny toad</name>
    <dbReference type="NCBI Taxonomy" id="445787"/>
    <lineage>
        <taxon>Eukaryota</taxon>
        <taxon>Metazoa</taxon>
        <taxon>Chordata</taxon>
        <taxon>Craniata</taxon>
        <taxon>Vertebrata</taxon>
        <taxon>Euteleostomi</taxon>
        <taxon>Amphibia</taxon>
        <taxon>Batrachia</taxon>
        <taxon>Anura</taxon>
        <taxon>Pelobatoidea</taxon>
        <taxon>Megophryidae</taxon>
        <taxon>Leptobrachium</taxon>
    </lineage>
</organism>
<dbReference type="GO" id="GO:0007156">
    <property type="term" value="P:homophilic cell adhesion via plasma membrane adhesion molecules"/>
    <property type="evidence" value="ECO:0007669"/>
    <property type="project" value="InterPro"/>
</dbReference>
<evidence type="ECO:0000256" key="5">
    <source>
        <dbReference type="ARBA" id="ARBA00022737"/>
    </source>
</evidence>
<dbReference type="PROSITE" id="PS00232">
    <property type="entry name" value="CADHERIN_1"/>
    <property type="match status" value="5"/>
</dbReference>
<evidence type="ECO:0000259" key="12">
    <source>
        <dbReference type="PROSITE" id="PS50268"/>
    </source>
</evidence>
<evidence type="ECO:0000256" key="2">
    <source>
        <dbReference type="ARBA" id="ARBA00022475"/>
    </source>
</evidence>
<keyword evidence="3 11" id="KW-0812">Transmembrane</keyword>
<feature type="transmembrane region" description="Helical" evidence="11">
    <location>
        <begin position="1124"/>
        <end position="1149"/>
    </location>
</feature>
<keyword evidence="5" id="KW-0677">Repeat</keyword>
<feature type="domain" description="Cadherin" evidence="12">
    <location>
        <begin position="338"/>
        <end position="452"/>
    </location>
</feature>
<comment type="subcellular location">
    <subcellularLocation>
        <location evidence="1">Cell membrane</location>
        <topology evidence="1">Single-pass type I membrane protein</topology>
    </subcellularLocation>
</comment>
<dbReference type="GO" id="GO:0005886">
    <property type="term" value="C:plasma membrane"/>
    <property type="evidence" value="ECO:0007669"/>
    <property type="project" value="UniProtKB-SubCell"/>
</dbReference>
<evidence type="ECO:0000256" key="10">
    <source>
        <dbReference type="PROSITE-ProRule" id="PRU00043"/>
    </source>
</evidence>
<reference evidence="13" key="1">
    <citation type="submission" date="2025-08" db="UniProtKB">
        <authorList>
            <consortium name="Ensembl"/>
        </authorList>
    </citation>
    <scope>IDENTIFICATION</scope>
</reference>
<feature type="domain" description="Cadherin" evidence="12">
    <location>
        <begin position="557"/>
        <end position="666"/>
    </location>
</feature>
<keyword evidence="2" id="KW-1003">Cell membrane</keyword>
<dbReference type="InterPro" id="IPR002126">
    <property type="entry name" value="Cadherin-like_dom"/>
</dbReference>
<keyword evidence="6 10" id="KW-0106">Calcium</keyword>
<evidence type="ECO:0000313" key="13">
    <source>
        <dbReference type="Ensembl" id="ENSLLEP00000011799.1"/>
    </source>
</evidence>
<feature type="domain" description="Cadherin" evidence="12">
    <location>
        <begin position="902"/>
        <end position="1029"/>
    </location>
</feature>
<name>A0A8C5MBE1_9ANUR</name>
<proteinExistence type="predicted"/>
<feature type="domain" description="Cadherin" evidence="12">
    <location>
        <begin position="96"/>
        <end position="212"/>
    </location>
</feature>
<dbReference type="FunFam" id="2.60.40.60:FF:000098">
    <property type="entry name" value="cadherin-23 isoform X1"/>
    <property type="match status" value="1"/>
</dbReference>
<keyword evidence="9 11" id="KW-0472">Membrane</keyword>
<dbReference type="FunFam" id="2.60.40.60:FF:000020">
    <property type="entry name" value="Dachsous cadherin-related 1b"/>
    <property type="match status" value="1"/>
</dbReference>
<keyword evidence="7" id="KW-0130">Cell adhesion</keyword>
<dbReference type="Proteomes" id="UP000694569">
    <property type="component" value="Unplaced"/>
</dbReference>
<dbReference type="PANTHER" id="PTHR24026:SF133">
    <property type="entry name" value="CADHERIN-RELATED FAMILY MEMBER 2"/>
    <property type="match status" value="1"/>
</dbReference>
<dbReference type="SMART" id="SM00112">
    <property type="entry name" value="CA"/>
    <property type="match status" value="9"/>
</dbReference>
<evidence type="ECO:0000256" key="9">
    <source>
        <dbReference type="ARBA" id="ARBA00023136"/>
    </source>
</evidence>
<evidence type="ECO:0000256" key="11">
    <source>
        <dbReference type="SAM" id="Phobius"/>
    </source>
</evidence>
<dbReference type="CDD" id="cd11304">
    <property type="entry name" value="Cadherin_repeat"/>
    <property type="match status" value="8"/>
</dbReference>
<keyword evidence="14" id="KW-1185">Reference proteome</keyword>
<keyword evidence="4" id="KW-0732">Signal</keyword>
<feature type="domain" description="Cadherin" evidence="12">
    <location>
        <begin position="667"/>
        <end position="781"/>
    </location>
</feature>
<dbReference type="PROSITE" id="PS50268">
    <property type="entry name" value="CADHERIN_2"/>
    <property type="match status" value="9"/>
</dbReference>
<dbReference type="Ensembl" id="ENSLLET00000012272.1">
    <property type="protein sequence ID" value="ENSLLEP00000011799.1"/>
    <property type="gene ID" value="ENSLLEG00000007517.1"/>
</dbReference>
<dbReference type="FunFam" id="2.60.40.60:FF:000168">
    <property type="entry name" value="Cadherin-related family member 2"/>
    <property type="match status" value="1"/>
</dbReference>
<dbReference type="AlphaFoldDB" id="A0A8C5MBE1"/>
<feature type="domain" description="Cadherin" evidence="12">
    <location>
        <begin position="5"/>
        <end position="95"/>
    </location>
</feature>
<feature type="domain" description="Cadherin" evidence="12">
    <location>
        <begin position="782"/>
        <end position="900"/>
    </location>
</feature>
<sequence>MTVTTLSEDIPINTVVFYMVATDSDNDILTYSIGGPDLYFFRANSSTGEVVLIFTLDYETKTELNIILIVQDPYETVSLNMLIIVRDCNDNAPVFLSTPYNPEIPENTQKGSIIFTVTAVDYDNGGLVTPTYHIDSVIPNNDDSMYLFSVFQQNGSIALNGTLNYNTLSTFYQLTVRAMDRGGLLHGENIQHNTTSFVSLNIEDIPDTDPQFINAPYTVSIYENAILNTEILKVSAVDGDKGINDEILFSISQESTPGLFILNVTGHLYVAGEIDREELEAQGEQVVLDIMAKERNPDFKGEEAVSFTTVTIRILDENDNKPNFYNCDIDDYYVGLPPSSSFFGEIEENSARRVPVSDLIITVNDPDKDQNGVFSLTLRGTHAQVFSVSPSQIRNTAQVQILVNNSTALDYEMIKSMEIEIVANDTGNLHDCCSFANVSISLIDVNDNIPSFENQTYYLAVDENCDDGTSITKIIARDADSGDFGTVTYSLLPESIGEYFHVGPSTGVITVVDGSLLDRERRSLYYATLQARDGGNAMGTTLLEITIRDVNDEIPTAIGTYNIYVNENTDDVSIQIEAYDNDEENTNNSHIEYYILPSEYSDNFTMNVATGLLTSLAPLNREAIDPSLNGRIVLTLNLTDLGVPLLFSEVNVTINVEDLNDNEPLFTSHGYNFSVNESSEGAFVGSLFASDHDQTELNNRVSFRISQGGSGNFIIRAQKEDLGLYRGDLFVDPEVELDYERLNRYTLIIEAQDNGLNGVSHAASTTVTVHVLDLNDESPYVNPSLMDLSLPENGTGIPELLADLEATDPDTDHELEFQKLSVECFKNNIDVGNICHSWLWLAPNGSLYGNNTSEVDYELCDLMVMLFRVEDKKTLIGDRYSRNVTQRVVILDVNDNIPEFAAIDETFVVVADVAPFDYQVATVKASDKDSGLNAEIEFSIASVIFIYSSGGTMTLSNIFNVYTIRDTNYFTGSVRVATALDGALKGQYQVTVTAKDKGQPPLESTRSLNIFTVDESFRVSLIFSSSPEEVRASSDSILSILTVSTRATVYLSDIKESSTNINTRADPETIMYLYFVYSNGTAITPQELDAILRNDAQALSLLLDLGLKVIGGSGQLGEVKRDEIMYGVIAGLAGALLLIMVIFITALLCMRKSHKRKIRAMKASKTAMTLPAEAAQGPEVIPGTNMFTGERANPMLNVDITDILDQGFAENSSLSDSISVDSLYDHIRSQGGTSVIQENPDVPDGVKDVFELEEALAVALSDRVKQKSDNKALSTTDL</sequence>
<dbReference type="FunFam" id="2.60.40.60:FF:000252">
    <property type="entry name" value="Cadherin related family member 2"/>
    <property type="match status" value="1"/>
</dbReference>
<dbReference type="Pfam" id="PF00028">
    <property type="entry name" value="Cadherin"/>
    <property type="match status" value="6"/>
</dbReference>
<reference evidence="13" key="2">
    <citation type="submission" date="2025-09" db="UniProtKB">
        <authorList>
            <consortium name="Ensembl"/>
        </authorList>
    </citation>
    <scope>IDENTIFICATION</scope>
</reference>
<evidence type="ECO:0000256" key="1">
    <source>
        <dbReference type="ARBA" id="ARBA00004251"/>
    </source>
</evidence>
<keyword evidence="8 11" id="KW-1133">Transmembrane helix</keyword>
<dbReference type="Gene3D" id="2.60.40.60">
    <property type="entry name" value="Cadherins"/>
    <property type="match status" value="9"/>
</dbReference>
<accession>A0A8C5MBE1</accession>
<dbReference type="PANTHER" id="PTHR24026">
    <property type="entry name" value="FAT ATYPICAL CADHERIN-RELATED"/>
    <property type="match status" value="1"/>
</dbReference>
<dbReference type="GO" id="GO:0005509">
    <property type="term" value="F:calcium ion binding"/>
    <property type="evidence" value="ECO:0007669"/>
    <property type="project" value="UniProtKB-UniRule"/>
</dbReference>
<dbReference type="InterPro" id="IPR015919">
    <property type="entry name" value="Cadherin-like_sf"/>
</dbReference>
<protein>
    <recommendedName>
        <fullName evidence="12">Cadherin domain-containing protein</fullName>
    </recommendedName>
</protein>
<dbReference type="GeneTree" id="ENSGT00940000165849"/>
<dbReference type="OrthoDB" id="6491773at2759"/>
<dbReference type="PRINTS" id="PR00205">
    <property type="entry name" value="CADHERIN"/>
</dbReference>